<keyword evidence="5" id="KW-1185">Reference proteome</keyword>
<dbReference type="GO" id="GO:0007165">
    <property type="term" value="P:signal transduction"/>
    <property type="evidence" value="ECO:0007669"/>
    <property type="project" value="InterPro"/>
</dbReference>
<organism evidence="4 5">
    <name type="scientific">Thiovibrio frasassiensis</name>
    <dbReference type="NCBI Taxonomy" id="2984131"/>
    <lineage>
        <taxon>Bacteria</taxon>
        <taxon>Pseudomonadati</taxon>
        <taxon>Thermodesulfobacteriota</taxon>
        <taxon>Desulfobulbia</taxon>
        <taxon>Desulfobulbales</taxon>
        <taxon>Thiovibrionaceae</taxon>
        <taxon>Thiovibrio</taxon>
    </lineage>
</organism>
<keyword evidence="2" id="KW-1133">Transmembrane helix</keyword>
<dbReference type="Gene3D" id="6.10.340.10">
    <property type="match status" value="1"/>
</dbReference>
<dbReference type="EMBL" id="JAPHEH010000001">
    <property type="protein sequence ID" value="MDG4474995.1"/>
    <property type="molecule type" value="Genomic_DNA"/>
</dbReference>
<dbReference type="SMART" id="SM00304">
    <property type="entry name" value="HAMP"/>
    <property type="match status" value="1"/>
</dbReference>
<reference evidence="4" key="2">
    <citation type="submission" date="2022-10" db="EMBL/GenBank/DDBJ databases">
        <authorList>
            <person name="Aronson H.S."/>
        </authorList>
    </citation>
    <scope>NUCLEOTIDE SEQUENCE</scope>
    <source>
        <strain evidence="4">RS19-109</strain>
    </source>
</reference>
<sequence>MPANDSAKTFLRRFLVFRSIRRKTLVILGLTFLSSFLLLHTVSQYILLQSFKEQEIQTAKHGLNQISKELAASLEVLDTLTRDWAWWDDAGDFVSSPTPQFIATNLGDETFVGMKVDMIGFFAPDGKAVSLHLYDSSQGRQIEVPATMVEVLQENQSLVRHTDLQGVRLGVVVFPQGPMLFASRPILTSNQEGPVRGAVVFGRFLGAEEIARLGEGIDAFLAVTILAKAKESPGQKEVVEKMRATGEKMVISAEGGKSITGAMLVNDLFGKPALLVEASLHRSVYENGQKAISVLRWLFFGISAVVCLVVMLLLDRLVVRPVVLLSDSVARIGEEADPEGRVGSKGPAEIRRLAASINTMLERLAFANQLLAGKNTQLAQEIAERKELELEREGLIVQLQQALAEVKTLSGFLPICASCKKIRDDSGYWKQIEGYLSEHADVTFSHGICPDCAKKLYGDFIDVDEALKKE</sequence>
<dbReference type="InterPro" id="IPR003660">
    <property type="entry name" value="HAMP_dom"/>
</dbReference>
<keyword evidence="2" id="KW-0472">Membrane</keyword>
<dbReference type="CDD" id="cd06225">
    <property type="entry name" value="HAMP"/>
    <property type="match status" value="1"/>
</dbReference>
<comment type="caution">
    <text evidence="4">The sequence shown here is derived from an EMBL/GenBank/DDBJ whole genome shotgun (WGS) entry which is preliminary data.</text>
</comment>
<keyword evidence="1" id="KW-0175">Coiled coil</keyword>
<evidence type="ECO:0000313" key="5">
    <source>
        <dbReference type="Proteomes" id="UP001154240"/>
    </source>
</evidence>
<dbReference type="RefSeq" id="WP_307631971.1">
    <property type="nucleotide sequence ID" value="NZ_JAPHEH010000001.1"/>
</dbReference>
<feature type="transmembrane region" description="Helical" evidence="2">
    <location>
        <begin position="294"/>
        <end position="314"/>
    </location>
</feature>
<reference evidence="4" key="1">
    <citation type="journal article" date="2022" name="bioRxiv">
        <title>Thiovibrio frasassiensisgen. nov., sp. nov., an autotrophic, elemental sulfur disproportionating bacterium isolated from sulfidic karst sediment, and proposal of Thiovibrionaceae fam. nov.</title>
        <authorList>
            <person name="Aronson H."/>
            <person name="Thomas C."/>
            <person name="Bhattacharyya M."/>
            <person name="Eckstein S."/>
            <person name="Jensen S."/>
            <person name="Barco R."/>
            <person name="Macalady J."/>
            <person name="Amend J."/>
        </authorList>
    </citation>
    <scope>NUCLEOTIDE SEQUENCE</scope>
    <source>
        <strain evidence="4">RS19-109</strain>
    </source>
</reference>
<dbReference type="Pfam" id="PF05228">
    <property type="entry name" value="CHASE4"/>
    <property type="match status" value="1"/>
</dbReference>
<dbReference type="InterPro" id="IPR007892">
    <property type="entry name" value="CHASE4"/>
</dbReference>
<dbReference type="PROSITE" id="PS50885">
    <property type="entry name" value="HAMP"/>
    <property type="match status" value="1"/>
</dbReference>
<dbReference type="Pfam" id="PF00672">
    <property type="entry name" value="HAMP"/>
    <property type="match status" value="1"/>
</dbReference>
<accession>A0A9X4RKX7</accession>
<protein>
    <submittedName>
        <fullName evidence="4">HAMP domain-containing protein</fullName>
    </submittedName>
</protein>
<dbReference type="AlphaFoldDB" id="A0A9X4RKX7"/>
<name>A0A9X4RKX7_9BACT</name>
<feature type="coiled-coil region" evidence="1">
    <location>
        <begin position="371"/>
        <end position="405"/>
    </location>
</feature>
<evidence type="ECO:0000256" key="2">
    <source>
        <dbReference type="SAM" id="Phobius"/>
    </source>
</evidence>
<keyword evidence="2" id="KW-0812">Transmembrane</keyword>
<evidence type="ECO:0000313" key="4">
    <source>
        <dbReference type="EMBL" id="MDG4474995.1"/>
    </source>
</evidence>
<evidence type="ECO:0000256" key="1">
    <source>
        <dbReference type="SAM" id="Coils"/>
    </source>
</evidence>
<evidence type="ECO:0000259" key="3">
    <source>
        <dbReference type="PROSITE" id="PS50885"/>
    </source>
</evidence>
<feature type="domain" description="HAMP" evidence="3">
    <location>
        <begin position="316"/>
        <end position="369"/>
    </location>
</feature>
<dbReference type="GO" id="GO:0016020">
    <property type="term" value="C:membrane"/>
    <property type="evidence" value="ECO:0007669"/>
    <property type="project" value="InterPro"/>
</dbReference>
<dbReference type="Proteomes" id="UP001154240">
    <property type="component" value="Unassembled WGS sequence"/>
</dbReference>
<gene>
    <name evidence="4" type="ORF">OLX77_02320</name>
</gene>
<proteinExistence type="predicted"/>